<evidence type="ECO:0000256" key="5">
    <source>
        <dbReference type="ARBA" id="ARBA00022842"/>
    </source>
</evidence>
<dbReference type="Proteomes" id="UP000289738">
    <property type="component" value="Chromosome A01"/>
</dbReference>
<evidence type="ECO:0000256" key="3">
    <source>
        <dbReference type="ARBA" id="ARBA00022741"/>
    </source>
</evidence>
<organism evidence="11 12">
    <name type="scientific">Arachis hypogaea</name>
    <name type="common">Peanut</name>
    <dbReference type="NCBI Taxonomy" id="3818"/>
    <lineage>
        <taxon>Eukaryota</taxon>
        <taxon>Viridiplantae</taxon>
        <taxon>Streptophyta</taxon>
        <taxon>Embryophyta</taxon>
        <taxon>Tracheophyta</taxon>
        <taxon>Spermatophyta</taxon>
        <taxon>Magnoliopsida</taxon>
        <taxon>eudicotyledons</taxon>
        <taxon>Gunneridae</taxon>
        <taxon>Pentapetalae</taxon>
        <taxon>rosids</taxon>
        <taxon>fabids</taxon>
        <taxon>Fabales</taxon>
        <taxon>Fabaceae</taxon>
        <taxon>Papilionoideae</taxon>
        <taxon>50 kb inversion clade</taxon>
        <taxon>dalbergioids sensu lato</taxon>
        <taxon>Dalbergieae</taxon>
        <taxon>Pterocarpus clade</taxon>
        <taxon>Arachis</taxon>
    </lineage>
</organism>
<dbReference type="AlphaFoldDB" id="A0A445EXC9"/>
<keyword evidence="4" id="KW-0378">Hydrolase</keyword>
<evidence type="ECO:0000256" key="8">
    <source>
        <dbReference type="ARBA" id="ARBA00049117"/>
    </source>
</evidence>
<comment type="function">
    <text evidence="7">Tubulin is the major constituent of microtubules, a cylinder consisting of laterally associated linear protofilaments composed of alpha- and beta-tubulin heterodimers. Microtubules grow by the addition of GTP-tubulin dimers to the microtubule end, where a stabilizing cap forms. Below the cap, tubulin dimers are in GDP-bound state, owing to GTPase activity of alpha-tubulin.</text>
</comment>
<accession>A0A445EXC9</accession>
<dbReference type="InterPro" id="IPR002452">
    <property type="entry name" value="Alpha_tubulin"/>
</dbReference>
<evidence type="ECO:0000256" key="1">
    <source>
        <dbReference type="ARBA" id="ARBA00009636"/>
    </source>
</evidence>
<comment type="caution">
    <text evidence="11">The sequence shown here is derived from an EMBL/GenBank/DDBJ whole genome shotgun (WGS) entry which is preliminary data.</text>
</comment>
<keyword evidence="12" id="KW-1185">Reference proteome</keyword>
<comment type="similarity">
    <text evidence="1">Belongs to the tubulin family.</text>
</comment>
<keyword evidence="6" id="KW-0342">GTP-binding</keyword>
<keyword evidence="2" id="KW-0493">Microtubule</keyword>
<gene>
    <name evidence="11" type="ORF">Ahy_A01g004864</name>
</gene>
<dbReference type="EMBL" id="SDMP01000001">
    <property type="protein sequence ID" value="RYR80085.1"/>
    <property type="molecule type" value="Genomic_DNA"/>
</dbReference>
<evidence type="ECO:0000259" key="10">
    <source>
        <dbReference type="SMART" id="SM00864"/>
    </source>
</evidence>
<dbReference type="STRING" id="3818.A0A445EXC9"/>
<keyword evidence="5" id="KW-0460">Magnesium</keyword>
<dbReference type="GO" id="GO:0007017">
    <property type="term" value="P:microtubule-based process"/>
    <property type="evidence" value="ECO:0007669"/>
    <property type="project" value="InterPro"/>
</dbReference>
<evidence type="ECO:0000313" key="11">
    <source>
        <dbReference type="EMBL" id="RYR80085.1"/>
    </source>
</evidence>
<keyword evidence="3" id="KW-0547">Nucleotide-binding</keyword>
<name>A0A445EXC9_ARAHY</name>
<evidence type="ECO:0000256" key="2">
    <source>
        <dbReference type="ARBA" id="ARBA00022701"/>
    </source>
</evidence>
<dbReference type="Pfam" id="PF00091">
    <property type="entry name" value="Tubulin"/>
    <property type="match status" value="1"/>
</dbReference>
<reference evidence="11 12" key="1">
    <citation type="submission" date="2019-01" db="EMBL/GenBank/DDBJ databases">
        <title>Sequencing of cultivated peanut Arachis hypogaea provides insights into genome evolution and oil improvement.</title>
        <authorList>
            <person name="Chen X."/>
        </authorList>
    </citation>
    <scope>NUCLEOTIDE SEQUENCE [LARGE SCALE GENOMIC DNA]</scope>
    <source>
        <strain evidence="12">cv. Fuhuasheng</strain>
        <tissue evidence="11">Leaves</tissue>
    </source>
</reference>
<dbReference type="GO" id="GO:0005874">
    <property type="term" value="C:microtubule"/>
    <property type="evidence" value="ECO:0007669"/>
    <property type="project" value="UniProtKB-KW"/>
</dbReference>
<dbReference type="GO" id="GO:0005200">
    <property type="term" value="F:structural constituent of cytoskeleton"/>
    <property type="evidence" value="ECO:0007669"/>
    <property type="project" value="InterPro"/>
</dbReference>
<dbReference type="SMART" id="SM00864">
    <property type="entry name" value="Tubulin"/>
    <property type="match status" value="1"/>
</dbReference>
<feature type="domain" description="Tubulin/FtsZ GTPase" evidence="10">
    <location>
        <begin position="38"/>
        <end position="212"/>
    </location>
</feature>
<dbReference type="GO" id="GO:0016787">
    <property type="term" value="F:hydrolase activity"/>
    <property type="evidence" value="ECO:0007669"/>
    <property type="project" value="UniProtKB-KW"/>
</dbReference>
<dbReference type="GO" id="GO:0005525">
    <property type="term" value="F:GTP binding"/>
    <property type="evidence" value="ECO:0007669"/>
    <property type="project" value="UniProtKB-KW"/>
</dbReference>
<dbReference type="PRINTS" id="PR01162">
    <property type="entry name" value="ALPHATUBULIN"/>
</dbReference>
<evidence type="ECO:0000313" key="12">
    <source>
        <dbReference type="Proteomes" id="UP000289738"/>
    </source>
</evidence>
<comment type="catalytic activity">
    <reaction evidence="8">
        <text>GTP + H2O = GDP + phosphate + H(+)</text>
        <dbReference type="Rhea" id="RHEA:19669"/>
        <dbReference type="ChEBI" id="CHEBI:15377"/>
        <dbReference type="ChEBI" id="CHEBI:15378"/>
        <dbReference type="ChEBI" id="CHEBI:37565"/>
        <dbReference type="ChEBI" id="CHEBI:43474"/>
        <dbReference type="ChEBI" id="CHEBI:58189"/>
    </reaction>
    <physiologicalReaction direction="left-to-right" evidence="8">
        <dbReference type="Rhea" id="RHEA:19670"/>
    </physiologicalReaction>
</comment>
<dbReference type="InterPro" id="IPR000217">
    <property type="entry name" value="Tubulin"/>
</dbReference>
<dbReference type="InterPro" id="IPR003008">
    <property type="entry name" value="Tubulin_FtsZ_GTPase"/>
</dbReference>
<evidence type="ECO:0000256" key="7">
    <source>
        <dbReference type="ARBA" id="ARBA00034296"/>
    </source>
</evidence>
<feature type="region of interest" description="Disordered" evidence="9">
    <location>
        <begin position="28"/>
        <end position="47"/>
    </location>
</feature>
<dbReference type="PANTHER" id="PTHR11588">
    <property type="entry name" value="TUBULIN"/>
    <property type="match status" value="1"/>
</dbReference>
<dbReference type="Gene3D" id="3.40.50.1440">
    <property type="entry name" value="Tubulin/FtsZ, GTPase domain"/>
    <property type="match status" value="1"/>
</dbReference>
<sequence>MVEGQTQNAARMPYRLLNRGERMMTMTKPSSINGIQPDGTMPSETRSGEHVPHAVFIDLESTVSDEVRAGTYRQLFHPEQLISDKEDAANNFAKGHYTVSKEIVDLCLDHVCKLANNYTSLQGFLVFNTIGGGTSSDLGSLLLECLSVDYRKKSKLGFTIYPSRQVWTPYNSVVSSHSLLEHTDVAVLLDNEAIYDICRRSLFVFCEEEKMLN</sequence>
<evidence type="ECO:0000256" key="4">
    <source>
        <dbReference type="ARBA" id="ARBA00022801"/>
    </source>
</evidence>
<protein>
    <recommendedName>
        <fullName evidence="10">Tubulin/FtsZ GTPase domain-containing protein</fullName>
    </recommendedName>
</protein>
<dbReference type="InterPro" id="IPR036525">
    <property type="entry name" value="Tubulin/FtsZ_GTPase_sf"/>
</dbReference>
<evidence type="ECO:0000256" key="6">
    <source>
        <dbReference type="ARBA" id="ARBA00023134"/>
    </source>
</evidence>
<dbReference type="SUPFAM" id="SSF52490">
    <property type="entry name" value="Tubulin nucleotide-binding domain-like"/>
    <property type="match status" value="1"/>
</dbReference>
<dbReference type="PRINTS" id="PR01161">
    <property type="entry name" value="TUBULIN"/>
</dbReference>
<proteinExistence type="inferred from homology"/>
<evidence type="ECO:0000256" key="9">
    <source>
        <dbReference type="SAM" id="MobiDB-lite"/>
    </source>
</evidence>